<dbReference type="Pfam" id="PF13417">
    <property type="entry name" value="GST_N_3"/>
    <property type="match status" value="1"/>
</dbReference>
<dbReference type="EMBL" id="BMJS01000002">
    <property type="protein sequence ID" value="GGF89316.1"/>
    <property type="molecule type" value="Genomic_DNA"/>
</dbReference>
<keyword evidence="3" id="KW-1185">Reference proteome</keyword>
<evidence type="ECO:0000313" key="3">
    <source>
        <dbReference type="Proteomes" id="UP000636949"/>
    </source>
</evidence>
<dbReference type="OrthoDB" id="5291571at2"/>
<evidence type="ECO:0000259" key="1">
    <source>
        <dbReference type="PROSITE" id="PS50404"/>
    </source>
</evidence>
<dbReference type="PANTHER" id="PTHR43968:SF6">
    <property type="entry name" value="GLUTATHIONE S-TRANSFERASE OMEGA"/>
    <property type="match status" value="1"/>
</dbReference>
<dbReference type="SUPFAM" id="SSF47616">
    <property type="entry name" value="GST C-terminal domain-like"/>
    <property type="match status" value="1"/>
</dbReference>
<comment type="caution">
    <text evidence="2">The sequence shown here is derived from an EMBL/GenBank/DDBJ whole genome shotgun (WGS) entry which is preliminary data.</text>
</comment>
<reference evidence="2" key="1">
    <citation type="journal article" date="2014" name="Int. J. Syst. Evol. Microbiol.">
        <title>Complete genome sequence of Corynebacterium casei LMG S-19264T (=DSM 44701T), isolated from a smear-ripened cheese.</title>
        <authorList>
            <consortium name="US DOE Joint Genome Institute (JGI-PGF)"/>
            <person name="Walter F."/>
            <person name="Albersmeier A."/>
            <person name="Kalinowski J."/>
            <person name="Ruckert C."/>
        </authorList>
    </citation>
    <scope>NUCLEOTIDE SEQUENCE</scope>
    <source>
        <strain evidence="2">CGMCC 1.15758</strain>
    </source>
</reference>
<dbReference type="InterPro" id="IPR036249">
    <property type="entry name" value="Thioredoxin-like_sf"/>
</dbReference>
<dbReference type="Gene3D" id="3.40.30.10">
    <property type="entry name" value="Glutaredoxin"/>
    <property type="match status" value="1"/>
</dbReference>
<proteinExistence type="predicted"/>
<dbReference type="SUPFAM" id="SSF52833">
    <property type="entry name" value="Thioredoxin-like"/>
    <property type="match status" value="1"/>
</dbReference>
<dbReference type="GO" id="GO:0005829">
    <property type="term" value="C:cytosol"/>
    <property type="evidence" value="ECO:0007669"/>
    <property type="project" value="InterPro"/>
</dbReference>
<reference evidence="2" key="2">
    <citation type="submission" date="2020-09" db="EMBL/GenBank/DDBJ databases">
        <authorList>
            <person name="Sun Q."/>
            <person name="Zhou Y."/>
        </authorList>
    </citation>
    <scope>NUCLEOTIDE SEQUENCE</scope>
    <source>
        <strain evidence="2">CGMCC 1.15758</strain>
    </source>
</reference>
<dbReference type="NCBIfam" id="TIGR02182">
    <property type="entry name" value="GRXB"/>
    <property type="match status" value="1"/>
</dbReference>
<feature type="domain" description="GST N-terminal" evidence="1">
    <location>
        <begin position="1"/>
        <end position="77"/>
    </location>
</feature>
<protein>
    <submittedName>
        <fullName evidence="2">Glutaredoxin</fullName>
    </submittedName>
</protein>
<dbReference type="InterPro" id="IPR011901">
    <property type="entry name" value="Grx2"/>
</dbReference>
<organism evidence="2 3">
    <name type="scientific">Cysteiniphilum litorale</name>
    <dbReference type="NCBI Taxonomy" id="2056700"/>
    <lineage>
        <taxon>Bacteria</taxon>
        <taxon>Pseudomonadati</taxon>
        <taxon>Pseudomonadota</taxon>
        <taxon>Gammaproteobacteria</taxon>
        <taxon>Thiotrichales</taxon>
        <taxon>Fastidiosibacteraceae</taxon>
        <taxon>Cysteiniphilum</taxon>
    </lineage>
</organism>
<dbReference type="Proteomes" id="UP000636949">
    <property type="component" value="Unassembled WGS sequence"/>
</dbReference>
<dbReference type="Gene3D" id="1.20.1050.10">
    <property type="match status" value="1"/>
</dbReference>
<dbReference type="InterPro" id="IPR007494">
    <property type="entry name" value="Glutaredoxin2_C"/>
</dbReference>
<dbReference type="Pfam" id="PF04399">
    <property type="entry name" value="Glutaredoxin2_C"/>
    <property type="match status" value="1"/>
</dbReference>
<dbReference type="InterPro" id="IPR036282">
    <property type="entry name" value="Glutathione-S-Trfase_C_sf"/>
</dbReference>
<dbReference type="AlphaFoldDB" id="A0A8J3E893"/>
<evidence type="ECO:0000313" key="2">
    <source>
        <dbReference type="EMBL" id="GGF89316.1"/>
    </source>
</evidence>
<dbReference type="PROSITE" id="PS50404">
    <property type="entry name" value="GST_NTER"/>
    <property type="match status" value="1"/>
</dbReference>
<dbReference type="PANTHER" id="PTHR43968">
    <property type="match status" value="1"/>
</dbReference>
<gene>
    <name evidence="2" type="primary">grxB</name>
    <name evidence="2" type="ORF">GCM10010995_03260</name>
</gene>
<dbReference type="InterPro" id="IPR050983">
    <property type="entry name" value="GST_Omega/HSP26"/>
</dbReference>
<dbReference type="NCBIfam" id="NF007702">
    <property type="entry name" value="PRK10387.1"/>
    <property type="match status" value="1"/>
</dbReference>
<sequence length="221" mass="25631">MKLYIYEHCPFCIRPRIISGLKQIPLELIYLANDDEKSHIDLIGKKQVPFLQKDDDSFLVESLDICQYLNNFDNKPILSDEITTSTKLIELTTMLSNASKSLVYPSFLNHPLNQQDFPTQSAKDYFERKKEKYIGCFKANLRFPDAAIESTQAILNELDQLMTHTYASSNQLSWDDIMIFPILRNLGIISHLINIPENIKRYVKHLAHEADIELYTNFKQG</sequence>
<dbReference type="InterPro" id="IPR004045">
    <property type="entry name" value="Glutathione_S-Trfase_N"/>
</dbReference>
<accession>A0A8J3E893</accession>
<name>A0A8J3E893_9GAMM</name>
<dbReference type="RefSeq" id="WP_117001426.1">
    <property type="nucleotide sequence ID" value="NZ_BMJS01000002.1"/>
</dbReference>